<sequence length="232" mass="26446">MNWKKEEFNVDGKNCIAYMCGKPGYLLLQPVDEHDIEALGEEMDILSAKADEGILFVAFQAENWNDELSPWAMAAVFGKEGFGGSAGETLLFLEKKLLPQVREKYRLDENVRIILGGYSLAGLFSLWSGYQTKTFDAIAAASPSVWFEGWVQYAEEHKPMTDIIYLSLGDREEKTKNQIMRRVRDSIRTQAEILKEQNIMSTLEWNAGGHFQDSGKRTAKGFLWCIEADKWR</sequence>
<proteinExistence type="predicted"/>
<dbReference type="InterPro" id="IPR029058">
    <property type="entry name" value="AB_hydrolase_fold"/>
</dbReference>
<protein>
    <submittedName>
        <fullName evidence="1">Esterase</fullName>
    </submittedName>
</protein>
<evidence type="ECO:0000313" key="1">
    <source>
        <dbReference type="EMBL" id="MST68958.1"/>
    </source>
</evidence>
<dbReference type="EMBL" id="VUNB01000004">
    <property type="protein sequence ID" value="MST68958.1"/>
    <property type="molecule type" value="Genomic_DNA"/>
</dbReference>
<gene>
    <name evidence="1" type="ORF">FYJ66_05050</name>
</gene>
<dbReference type="InterPro" id="IPR000801">
    <property type="entry name" value="Esterase-like"/>
</dbReference>
<dbReference type="Pfam" id="PF00756">
    <property type="entry name" value="Esterase"/>
    <property type="match status" value="1"/>
</dbReference>
<dbReference type="SUPFAM" id="SSF53474">
    <property type="entry name" value="alpha/beta-Hydrolases"/>
    <property type="match status" value="1"/>
</dbReference>
<dbReference type="AlphaFoldDB" id="A0A6A8M921"/>
<organism evidence="1">
    <name type="scientific">Baileyella intestinalis</name>
    <dbReference type="NCBI Taxonomy" id="2606709"/>
    <lineage>
        <taxon>Bacteria</taxon>
        <taxon>Bacillati</taxon>
        <taxon>Bacillota</taxon>
        <taxon>Clostridia</taxon>
        <taxon>Peptostreptococcales</taxon>
        <taxon>Anaerovoracaceae</taxon>
        <taxon>Baileyella</taxon>
    </lineage>
</organism>
<comment type="caution">
    <text evidence="1">The sequence shown here is derived from an EMBL/GenBank/DDBJ whole genome shotgun (WGS) entry which is preliminary data.</text>
</comment>
<reference evidence="1" key="1">
    <citation type="submission" date="2019-09" db="EMBL/GenBank/DDBJ databases">
        <title>In-depth cultivation of the pig gut microbiome towards novel bacterial diversity and tailored functional studies.</title>
        <authorList>
            <person name="Wylensek D."/>
            <person name="Hitch T.C.A."/>
            <person name="Clavel T."/>
        </authorList>
    </citation>
    <scope>NUCLEOTIDE SEQUENCE</scope>
    <source>
        <strain evidence="1">RF-744-FAT-WT-3</strain>
    </source>
</reference>
<name>A0A6A8M921_9FIRM</name>
<dbReference type="RefSeq" id="WP_154572435.1">
    <property type="nucleotide sequence ID" value="NZ_VUNB01000004.1"/>
</dbReference>
<dbReference type="Gene3D" id="3.40.50.1820">
    <property type="entry name" value="alpha/beta hydrolase"/>
    <property type="match status" value="1"/>
</dbReference>
<accession>A0A6A8M921</accession>